<accession>A0A8R1ERC5</accession>
<dbReference type="AlphaFoldDB" id="A0A8R1ERC5"/>
<keyword evidence="2" id="KW-1185">Reference proteome</keyword>
<reference evidence="1" key="2">
    <citation type="submission" date="2022-06" db="UniProtKB">
        <authorList>
            <consortium name="EnsemblMetazoa"/>
        </authorList>
    </citation>
    <scope>IDENTIFICATION</scope>
    <source>
        <strain evidence="1">DF5081</strain>
    </source>
</reference>
<proteinExistence type="predicted"/>
<evidence type="ECO:0000313" key="1">
    <source>
        <dbReference type="EnsemblMetazoa" id="CJA41003.1"/>
    </source>
</evidence>
<name>A0A8R1ERC5_CAEJA</name>
<protein>
    <submittedName>
        <fullName evidence="1">Uncharacterized protein</fullName>
    </submittedName>
</protein>
<dbReference type="EnsemblMetazoa" id="CJA41003.1">
    <property type="protein sequence ID" value="CJA41003.1"/>
    <property type="gene ID" value="WBGene00216851"/>
</dbReference>
<sequence length="94" mass="10680">MNAYMEAYDHGDHAVLHKLNKLQNMVPFPLAAPTLHEVSILSAKFKGVYVETEVLFQLGGNPEKIYVLVLRRSEESPTGWTITMFYLKTDAKIL</sequence>
<dbReference type="Proteomes" id="UP000005237">
    <property type="component" value="Unassembled WGS sequence"/>
</dbReference>
<reference evidence="2" key="1">
    <citation type="submission" date="2010-08" db="EMBL/GenBank/DDBJ databases">
        <authorList>
            <consortium name="Caenorhabditis japonica Sequencing Consortium"/>
            <person name="Wilson R.K."/>
        </authorList>
    </citation>
    <scope>NUCLEOTIDE SEQUENCE [LARGE SCALE GENOMIC DNA]</scope>
    <source>
        <strain evidence="2">DF5081</strain>
    </source>
</reference>
<organism evidence="1 2">
    <name type="scientific">Caenorhabditis japonica</name>
    <dbReference type="NCBI Taxonomy" id="281687"/>
    <lineage>
        <taxon>Eukaryota</taxon>
        <taxon>Metazoa</taxon>
        <taxon>Ecdysozoa</taxon>
        <taxon>Nematoda</taxon>
        <taxon>Chromadorea</taxon>
        <taxon>Rhabditida</taxon>
        <taxon>Rhabditina</taxon>
        <taxon>Rhabditomorpha</taxon>
        <taxon>Rhabditoidea</taxon>
        <taxon>Rhabditidae</taxon>
        <taxon>Peloderinae</taxon>
        <taxon>Caenorhabditis</taxon>
    </lineage>
</organism>
<evidence type="ECO:0000313" key="2">
    <source>
        <dbReference type="Proteomes" id="UP000005237"/>
    </source>
</evidence>